<sequence length="137" mass="13799">MVRSRRMRSAGVRSHAWLLAAVLLVLGVAWMHTLAAAPLPKATHASMATAVQAMPQCAPDGHHDSCPGGPHGGGHAEAMCQSAMPPAIGAPAPTFTVSQAVPPATVVRTLAVTVAAEAAGGSGCGPPARSVLSIWRT</sequence>
<protein>
    <submittedName>
        <fullName evidence="1">Uncharacterized protein</fullName>
    </submittedName>
</protein>
<dbReference type="Proteomes" id="UP001501470">
    <property type="component" value="Unassembled WGS sequence"/>
</dbReference>
<evidence type="ECO:0000313" key="2">
    <source>
        <dbReference type="Proteomes" id="UP001501470"/>
    </source>
</evidence>
<comment type="caution">
    <text evidence="1">The sequence shown here is derived from an EMBL/GenBank/DDBJ whole genome shotgun (WGS) entry which is preliminary data.</text>
</comment>
<gene>
    <name evidence="1" type="ORF">GCM10009827_010460</name>
</gene>
<dbReference type="InterPro" id="IPR046151">
    <property type="entry name" value="DUF6153"/>
</dbReference>
<proteinExistence type="predicted"/>
<evidence type="ECO:0000313" key="1">
    <source>
        <dbReference type="EMBL" id="GAA1501363.1"/>
    </source>
</evidence>
<name>A0ABN1ZND2_9ACTN</name>
<organism evidence="1 2">
    <name type="scientific">Dactylosporangium maewongense</name>
    <dbReference type="NCBI Taxonomy" id="634393"/>
    <lineage>
        <taxon>Bacteria</taxon>
        <taxon>Bacillati</taxon>
        <taxon>Actinomycetota</taxon>
        <taxon>Actinomycetes</taxon>
        <taxon>Micromonosporales</taxon>
        <taxon>Micromonosporaceae</taxon>
        <taxon>Dactylosporangium</taxon>
    </lineage>
</organism>
<dbReference type="Pfam" id="PF19650">
    <property type="entry name" value="DUF6153"/>
    <property type="match status" value="1"/>
</dbReference>
<dbReference type="EMBL" id="BAAAQD010000001">
    <property type="protein sequence ID" value="GAA1501363.1"/>
    <property type="molecule type" value="Genomic_DNA"/>
</dbReference>
<keyword evidence="2" id="KW-1185">Reference proteome</keyword>
<accession>A0ABN1ZND2</accession>
<reference evidence="1 2" key="1">
    <citation type="journal article" date="2019" name="Int. J. Syst. Evol. Microbiol.">
        <title>The Global Catalogue of Microorganisms (GCM) 10K type strain sequencing project: providing services to taxonomists for standard genome sequencing and annotation.</title>
        <authorList>
            <consortium name="The Broad Institute Genomics Platform"/>
            <consortium name="The Broad Institute Genome Sequencing Center for Infectious Disease"/>
            <person name="Wu L."/>
            <person name="Ma J."/>
        </authorList>
    </citation>
    <scope>NUCLEOTIDE SEQUENCE [LARGE SCALE GENOMIC DNA]</scope>
    <source>
        <strain evidence="1 2">JCM 15933</strain>
    </source>
</reference>